<feature type="region of interest" description="Disordered" evidence="1">
    <location>
        <begin position="36"/>
        <end position="103"/>
    </location>
</feature>
<dbReference type="InterPro" id="IPR053134">
    <property type="entry name" value="RNA-dir_DNA_polymerase"/>
</dbReference>
<evidence type="ECO:0000259" key="2">
    <source>
        <dbReference type="PROSITE" id="PS50878"/>
    </source>
</evidence>
<dbReference type="SMR" id="A0A8T3A7Y3"/>
<dbReference type="InterPro" id="IPR043128">
    <property type="entry name" value="Rev_trsase/Diguanyl_cyclase"/>
</dbReference>
<protein>
    <recommendedName>
        <fullName evidence="2">Reverse transcriptase domain-containing protein</fullName>
    </recommendedName>
</protein>
<keyword evidence="4" id="KW-1185">Reference proteome</keyword>
<dbReference type="OrthoDB" id="1937476at2759"/>
<dbReference type="Pfam" id="PF00078">
    <property type="entry name" value="RVT_1"/>
    <property type="match status" value="1"/>
</dbReference>
<dbReference type="PANTHER" id="PTHR24559">
    <property type="entry name" value="TRANSPOSON TY3-I GAG-POL POLYPROTEIN"/>
    <property type="match status" value="1"/>
</dbReference>
<dbReference type="CDD" id="cd01647">
    <property type="entry name" value="RT_LTR"/>
    <property type="match status" value="1"/>
</dbReference>
<feature type="compositionally biased region" description="Basic residues" evidence="1">
    <location>
        <begin position="61"/>
        <end position="71"/>
    </location>
</feature>
<dbReference type="AlphaFoldDB" id="A0A8T3A7Y3"/>
<dbReference type="InterPro" id="IPR043502">
    <property type="entry name" value="DNA/RNA_pol_sf"/>
</dbReference>
<name>A0A8T3A7Y3_DENNO</name>
<gene>
    <name evidence="3" type="ORF">KFK09_026591</name>
</gene>
<dbReference type="EMBL" id="JAGYWB010000018">
    <property type="protein sequence ID" value="KAI0492320.1"/>
    <property type="molecule type" value="Genomic_DNA"/>
</dbReference>
<dbReference type="PROSITE" id="PS50878">
    <property type="entry name" value="RT_POL"/>
    <property type="match status" value="1"/>
</dbReference>
<evidence type="ECO:0000256" key="1">
    <source>
        <dbReference type="SAM" id="MobiDB-lite"/>
    </source>
</evidence>
<accession>A0A8T3A7Y3</accession>
<reference evidence="3" key="1">
    <citation type="journal article" date="2022" name="Front. Genet.">
        <title>Chromosome-Scale Assembly of the Dendrobium nobile Genome Provides Insights Into the Molecular Mechanism of the Biosynthesis of the Medicinal Active Ingredient of Dendrobium.</title>
        <authorList>
            <person name="Xu Q."/>
            <person name="Niu S.-C."/>
            <person name="Li K.-L."/>
            <person name="Zheng P.-J."/>
            <person name="Zhang X.-J."/>
            <person name="Jia Y."/>
            <person name="Liu Y."/>
            <person name="Niu Y.-X."/>
            <person name="Yu L.-H."/>
            <person name="Chen D.-F."/>
            <person name="Zhang G.-Q."/>
        </authorList>
    </citation>
    <scope>NUCLEOTIDE SEQUENCE</scope>
    <source>
        <tissue evidence="3">Leaf</tissue>
    </source>
</reference>
<feature type="compositionally biased region" description="Low complexity" evidence="1">
    <location>
        <begin position="40"/>
        <end position="52"/>
    </location>
</feature>
<feature type="domain" description="Reverse transcriptase" evidence="2">
    <location>
        <begin position="429"/>
        <end position="608"/>
    </location>
</feature>
<comment type="caution">
    <text evidence="3">The sequence shown here is derived from an EMBL/GenBank/DDBJ whole genome shotgun (WGS) entry which is preliminary data.</text>
</comment>
<sequence length="610" mass="70560">MKYLKDGEEFRISGDIQPFTVHEATVYEDARYFMPKKQKSSSSLEAKASNSKIAKRPERKGQKKQVGRKKAAPTLPKAPTIPKEKKFIPHLGSDTDEDDVTPVKSRRICQSTDEWSRQVEFSNDDYDYDSIYMNTVQNVFSRRIDSLSISDSVLVVTRVPLQHFKEIIPREVHKVEELATLYLPPRKNGTVPKNVLYSTGVREEDNHDWDCMLLNSEELFPMRLPRFNTKNIQKMLRKQVNIPTTKRQLRTSLGLWYGRNPCPLQQKDTDAYKGIRFIKRKFLRKETCREITYMEIESVDDVVEEIYEADDYDEHPIEAEPAPEELEDSGQAATIDELKEVNLGTEGDPRPTFISSLLPEDQIEEIKELLCEFRDCFAWTYAEMSGLSPDVAVHRLAIKPDAVPVKQAPRRMRLEIEEQVIVETKKLIEADFIREEKYADWIANIVPVKKKNGQIRVCIDFRDLNKACPKDNFPLPISELLVDNTSNYDMFPFIDGSSGYNQIKMAPEDEKHTSFRTPIGIFCYTVFPFGLKNAGATYQRKMTHIFDDLIHQKVECYVDDLVVKSLGRNDHLKDLRIVFERIKKFDLKMNPLKCAFGVSSGKFLGYVVRH</sequence>
<dbReference type="InterPro" id="IPR000477">
    <property type="entry name" value="RT_dom"/>
</dbReference>
<dbReference type="SUPFAM" id="SSF56672">
    <property type="entry name" value="DNA/RNA polymerases"/>
    <property type="match status" value="1"/>
</dbReference>
<dbReference type="Proteomes" id="UP000829196">
    <property type="component" value="Unassembled WGS sequence"/>
</dbReference>
<dbReference type="Gene3D" id="3.30.70.270">
    <property type="match status" value="1"/>
</dbReference>
<evidence type="ECO:0000313" key="3">
    <source>
        <dbReference type="EMBL" id="KAI0492320.1"/>
    </source>
</evidence>
<dbReference type="PANTHER" id="PTHR24559:SF439">
    <property type="entry name" value="RETROTRANSPOSON, UNCLASSIFIED-LIKE PROTEIN"/>
    <property type="match status" value="1"/>
</dbReference>
<organism evidence="3 4">
    <name type="scientific">Dendrobium nobile</name>
    <name type="common">Orchid</name>
    <dbReference type="NCBI Taxonomy" id="94219"/>
    <lineage>
        <taxon>Eukaryota</taxon>
        <taxon>Viridiplantae</taxon>
        <taxon>Streptophyta</taxon>
        <taxon>Embryophyta</taxon>
        <taxon>Tracheophyta</taxon>
        <taxon>Spermatophyta</taxon>
        <taxon>Magnoliopsida</taxon>
        <taxon>Liliopsida</taxon>
        <taxon>Asparagales</taxon>
        <taxon>Orchidaceae</taxon>
        <taxon>Epidendroideae</taxon>
        <taxon>Malaxideae</taxon>
        <taxon>Dendrobiinae</taxon>
        <taxon>Dendrobium</taxon>
    </lineage>
</organism>
<evidence type="ECO:0000313" key="4">
    <source>
        <dbReference type="Proteomes" id="UP000829196"/>
    </source>
</evidence>
<dbReference type="Gene3D" id="3.10.10.10">
    <property type="entry name" value="HIV Type 1 Reverse Transcriptase, subunit A, domain 1"/>
    <property type="match status" value="1"/>
</dbReference>
<proteinExistence type="predicted"/>